<dbReference type="SUPFAM" id="SSF100950">
    <property type="entry name" value="NagB/RpiA/CoA transferase-like"/>
    <property type="match status" value="1"/>
</dbReference>
<proteinExistence type="predicted"/>
<evidence type="ECO:0000313" key="3">
    <source>
        <dbReference type="Proteomes" id="UP000546257"/>
    </source>
</evidence>
<accession>A0A7J9SIK7</accession>
<name>A0A7J9SIK7_9EURY</name>
<reference evidence="2 3" key="1">
    <citation type="submission" date="2020-08" db="EMBL/GenBank/DDBJ databases">
        <authorList>
            <person name="Seo M.-J."/>
        </authorList>
    </citation>
    <scope>NUCLEOTIDE SEQUENCE [LARGE SCALE GENOMIC DNA]</scope>
    <source>
        <strain evidence="2 3">MBLA0160</strain>
    </source>
</reference>
<dbReference type="InterPro" id="IPR037171">
    <property type="entry name" value="NagB/RpiA_transferase-like"/>
</dbReference>
<evidence type="ECO:0000259" key="1">
    <source>
        <dbReference type="Pfam" id="PF02589"/>
    </source>
</evidence>
<dbReference type="Gene3D" id="3.40.50.10420">
    <property type="entry name" value="NagB/RpiA/CoA transferase-like"/>
    <property type="match status" value="1"/>
</dbReference>
<dbReference type="AlphaFoldDB" id="A0A7J9SIK7"/>
<keyword evidence="3" id="KW-1185">Reference proteome</keyword>
<dbReference type="InterPro" id="IPR024185">
    <property type="entry name" value="FTHF_cligase-like_sf"/>
</dbReference>
<evidence type="ECO:0000313" key="2">
    <source>
        <dbReference type="EMBL" id="MBB6646193.1"/>
    </source>
</evidence>
<dbReference type="Pfam" id="PF02589">
    <property type="entry name" value="LUD_dom"/>
    <property type="match status" value="1"/>
</dbReference>
<dbReference type="InterPro" id="IPR003741">
    <property type="entry name" value="LUD_dom"/>
</dbReference>
<dbReference type="RefSeq" id="WP_185192544.1">
    <property type="nucleotide sequence ID" value="NZ_JACKXD010000002.1"/>
</dbReference>
<dbReference type="PANTHER" id="PTHR43682">
    <property type="entry name" value="LACTATE UTILIZATION PROTEIN C"/>
    <property type="match status" value="1"/>
</dbReference>
<protein>
    <submittedName>
        <fullName evidence="2">LUD domain-containing protein</fullName>
    </submittedName>
</protein>
<gene>
    <name evidence="2" type="ORF">H5V44_07810</name>
</gene>
<feature type="domain" description="LUD" evidence="1">
    <location>
        <begin position="66"/>
        <end position="166"/>
    </location>
</feature>
<dbReference type="Proteomes" id="UP000546257">
    <property type="component" value="Unassembled WGS sequence"/>
</dbReference>
<organism evidence="2 3">
    <name type="scientific">Halobellus ruber</name>
    <dbReference type="NCBI Taxonomy" id="2761102"/>
    <lineage>
        <taxon>Archaea</taxon>
        <taxon>Methanobacteriati</taxon>
        <taxon>Methanobacteriota</taxon>
        <taxon>Stenosarchaea group</taxon>
        <taxon>Halobacteria</taxon>
        <taxon>Halobacteriales</taxon>
        <taxon>Haloferacaceae</taxon>
        <taxon>Halobellus</taxon>
    </lineage>
</organism>
<dbReference type="EMBL" id="JACKXD010000002">
    <property type="protein sequence ID" value="MBB6646193.1"/>
    <property type="molecule type" value="Genomic_DNA"/>
</dbReference>
<comment type="caution">
    <text evidence="2">The sequence shown here is derived from an EMBL/GenBank/DDBJ whole genome shotgun (WGS) entry which is preliminary data.</text>
</comment>
<sequence>MSSDSVATFERRAADRRATVERTTVPEFDRALADCLAEPAVGVPLPFDGVSLANHPVEIDPSPATLEAAATGVTPVGPAVAEYGSVVVPSDERGAEAISLYPETHVAVLAASDVHASLSTALAEVGEEIAAGLSSAVFATGPSATADMGAPVYGVHGPAELRILLLEDR</sequence>
<dbReference type="PANTHER" id="PTHR43682:SF1">
    <property type="entry name" value="LACTATE UTILIZATION PROTEIN C"/>
    <property type="match status" value="1"/>
</dbReference>